<dbReference type="AlphaFoldDB" id="A0AA86QDL7"/>
<accession>A0AA86QDL7</accession>
<name>A0AA86QDL7_9EUKA</name>
<proteinExistence type="predicted"/>
<evidence type="ECO:0000313" key="2">
    <source>
        <dbReference type="EMBL" id="CAL6043605.1"/>
    </source>
</evidence>
<comment type="caution">
    <text evidence="1">The sequence shown here is derived from an EMBL/GenBank/DDBJ whole genome shotgun (WGS) entry which is preliminary data.</text>
</comment>
<keyword evidence="3" id="KW-1185">Reference proteome</keyword>
<reference evidence="1" key="1">
    <citation type="submission" date="2023-06" db="EMBL/GenBank/DDBJ databases">
        <authorList>
            <person name="Kurt Z."/>
        </authorList>
    </citation>
    <scope>NUCLEOTIDE SEQUENCE</scope>
</reference>
<dbReference type="EMBL" id="CATOUU010000869">
    <property type="protein sequence ID" value="CAI9956063.1"/>
    <property type="molecule type" value="Genomic_DNA"/>
</dbReference>
<reference evidence="2 3" key="2">
    <citation type="submission" date="2024-07" db="EMBL/GenBank/DDBJ databases">
        <authorList>
            <person name="Akdeniz Z."/>
        </authorList>
    </citation>
    <scope>NUCLEOTIDE SEQUENCE [LARGE SCALE GENOMIC DNA]</scope>
</reference>
<gene>
    <name evidence="2" type="ORF">HINF_LOCUS40156</name>
    <name evidence="1" type="ORF">HINF_LOCUS43708</name>
</gene>
<dbReference type="Proteomes" id="UP001642409">
    <property type="component" value="Unassembled WGS sequence"/>
</dbReference>
<dbReference type="EMBL" id="CAXDID020000157">
    <property type="protein sequence ID" value="CAL6043605.1"/>
    <property type="molecule type" value="Genomic_DNA"/>
</dbReference>
<evidence type="ECO:0000313" key="3">
    <source>
        <dbReference type="Proteomes" id="UP001642409"/>
    </source>
</evidence>
<protein>
    <submittedName>
        <fullName evidence="2">Hypothetical_protein</fullName>
    </submittedName>
</protein>
<sequence length="374" mass="42221">MIYAISIVLQLGNLNMVHDFQGTENNINGSDSHDDNNLITAIYQCKQFIADNKCVKNCPNSLYYTINDLKYCKQCTIFRTTRFGKECVNHCQQYEIESKVNIENYQGIECVQKCNSTFSHQVNDKCEDSCIAKGNYACVSRISLDKHNFIFCRQAEVISIATFQKCILFDNNRAANASIFFGTKILHQVKIETSYSPKSENIMILSFGLVSDSKQLKITNSYIDLTVRELQFDTRLIFNLQPVTITIIEVKMFIIFVSNQSYGIVQKTALINIVDTMISATIHSKEGNTALFETIQGYNENKIDNCVIKFDFSSKSLTAGISIYTNSDVKIANCYFSGLIYGNLQGVISVYAIASIAYFNNINSVQNDLCYEGC</sequence>
<evidence type="ECO:0000313" key="1">
    <source>
        <dbReference type="EMBL" id="CAI9956063.1"/>
    </source>
</evidence>
<organism evidence="1">
    <name type="scientific">Hexamita inflata</name>
    <dbReference type="NCBI Taxonomy" id="28002"/>
    <lineage>
        <taxon>Eukaryota</taxon>
        <taxon>Metamonada</taxon>
        <taxon>Diplomonadida</taxon>
        <taxon>Hexamitidae</taxon>
        <taxon>Hexamitinae</taxon>
        <taxon>Hexamita</taxon>
    </lineage>
</organism>